<reference evidence="8 9" key="1">
    <citation type="submission" date="2019-08" db="EMBL/GenBank/DDBJ databases">
        <title>Aureimonas fodiniaquatilis sp. nov., isolated from a coal mine wastewater.</title>
        <authorList>
            <person name="Kim W."/>
        </authorList>
    </citation>
    <scope>NUCLEOTIDE SEQUENCE [LARGE SCALE GENOMIC DNA]</scope>
    <source>
        <strain evidence="8 9">CAU 1482</strain>
    </source>
</reference>
<dbReference type="EC" id="6.3.4.15" evidence="5"/>
<evidence type="ECO:0000256" key="1">
    <source>
        <dbReference type="ARBA" id="ARBA00022598"/>
    </source>
</evidence>
<sequence length="226" mass="24127">MEAARAGDPGNLWVTATRQLEGRGRRGRAWASEPGNLYSSLLLMEPAPLSVLGQLPLVVAVGLQTALAGLPALDRDAVRIKWPNDILLHGAKCVGILIESERLATGQQAVVIGTGINVALKPEGQPYKVATLRECGFSGTVEDVFHAVALGINEALALWRRGENFGEVRRLWLDRSAGLGQMITVNLPDRSVSGRFVDLDLQGRLLLEGANGALEVFSAGDVFLLG</sequence>
<keyword evidence="3" id="KW-0067">ATP-binding</keyword>
<keyword evidence="2" id="KW-0547">Nucleotide-binding</keyword>
<dbReference type="PROSITE" id="PS51733">
    <property type="entry name" value="BPL_LPL_CATALYTIC"/>
    <property type="match status" value="1"/>
</dbReference>
<dbReference type="PANTHER" id="PTHR12835:SF5">
    <property type="entry name" value="BIOTIN--PROTEIN LIGASE"/>
    <property type="match status" value="1"/>
</dbReference>
<dbReference type="SUPFAM" id="SSF50037">
    <property type="entry name" value="C-terminal domain of transcriptional repressors"/>
    <property type="match status" value="1"/>
</dbReference>
<dbReference type="InterPro" id="IPR003142">
    <property type="entry name" value="BPL_C"/>
</dbReference>
<dbReference type="AlphaFoldDB" id="A0A5B0DZS3"/>
<evidence type="ECO:0000256" key="5">
    <source>
        <dbReference type="ARBA" id="ARBA00024227"/>
    </source>
</evidence>
<evidence type="ECO:0000313" key="9">
    <source>
        <dbReference type="Proteomes" id="UP000324738"/>
    </source>
</evidence>
<dbReference type="InterPro" id="IPR008988">
    <property type="entry name" value="Transcriptional_repressor_C"/>
</dbReference>
<dbReference type="InterPro" id="IPR004143">
    <property type="entry name" value="BPL_LPL_catalytic"/>
</dbReference>
<dbReference type="Proteomes" id="UP000324738">
    <property type="component" value="Unassembled WGS sequence"/>
</dbReference>
<dbReference type="Gene3D" id="2.30.30.100">
    <property type="match status" value="1"/>
</dbReference>
<evidence type="ECO:0000259" key="7">
    <source>
        <dbReference type="PROSITE" id="PS51733"/>
    </source>
</evidence>
<comment type="caution">
    <text evidence="8">The sequence shown here is derived from an EMBL/GenBank/DDBJ whole genome shotgun (WGS) entry which is preliminary data.</text>
</comment>
<evidence type="ECO:0000256" key="6">
    <source>
        <dbReference type="ARBA" id="ARBA00047846"/>
    </source>
</evidence>
<comment type="catalytic activity">
    <reaction evidence="6">
        <text>biotin + L-lysyl-[protein] + ATP = N(6)-biotinyl-L-lysyl-[protein] + AMP + diphosphate + H(+)</text>
        <dbReference type="Rhea" id="RHEA:11756"/>
        <dbReference type="Rhea" id="RHEA-COMP:9752"/>
        <dbReference type="Rhea" id="RHEA-COMP:10505"/>
        <dbReference type="ChEBI" id="CHEBI:15378"/>
        <dbReference type="ChEBI" id="CHEBI:29969"/>
        <dbReference type="ChEBI" id="CHEBI:30616"/>
        <dbReference type="ChEBI" id="CHEBI:33019"/>
        <dbReference type="ChEBI" id="CHEBI:57586"/>
        <dbReference type="ChEBI" id="CHEBI:83144"/>
        <dbReference type="ChEBI" id="CHEBI:456215"/>
        <dbReference type="EC" id="6.3.4.15"/>
    </reaction>
</comment>
<dbReference type="Pfam" id="PF02237">
    <property type="entry name" value="BPL_C"/>
    <property type="match status" value="1"/>
</dbReference>
<evidence type="ECO:0000256" key="2">
    <source>
        <dbReference type="ARBA" id="ARBA00022741"/>
    </source>
</evidence>
<dbReference type="CDD" id="cd16442">
    <property type="entry name" value="BPL"/>
    <property type="match status" value="1"/>
</dbReference>
<dbReference type="EMBL" id="VTWH01000002">
    <property type="protein sequence ID" value="KAA0971251.1"/>
    <property type="molecule type" value="Genomic_DNA"/>
</dbReference>
<dbReference type="Gene3D" id="3.30.930.10">
    <property type="entry name" value="Bira Bifunctional Protein, Domain 2"/>
    <property type="match status" value="1"/>
</dbReference>
<dbReference type="Pfam" id="PF03099">
    <property type="entry name" value="BPL_LplA_LipB"/>
    <property type="match status" value="1"/>
</dbReference>
<dbReference type="NCBIfam" id="TIGR00121">
    <property type="entry name" value="birA_ligase"/>
    <property type="match status" value="1"/>
</dbReference>
<feature type="domain" description="BPL/LPL catalytic" evidence="7">
    <location>
        <begin position="1"/>
        <end position="160"/>
    </location>
</feature>
<dbReference type="InterPro" id="IPR045864">
    <property type="entry name" value="aa-tRNA-synth_II/BPL/LPL"/>
</dbReference>
<name>A0A5B0DZS3_9HYPH</name>
<proteinExistence type="predicted"/>
<dbReference type="SUPFAM" id="SSF55681">
    <property type="entry name" value="Class II aaRS and biotin synthetases"/>
    <property type="match status" value="1"/>
</dbReference>
<gene>
    <name evidence="8" type="ORF">FPY71_09210</name>
</gene>
<dbReference type="GO" id="GO:0005737">
    <property type="term" value="C:cytoplasm"/>
    <property type="evidence" value="ECO:0007669"/>
    <property type="project" value="TreeGrafter"/>
</dbReference>
<dbReference type="GO" id="GO:0005524">
    <property type="term" value="F:ATP binding"/>
    <property type="evidence" value="ECO:0007669"/>
    <property type="project" value="UniProtKB-KW"/>
</dbReference>
<accession>A0A5B0DZS3</accession>
<protein>
    <recommendedName>
        <fullName evidence="5">biotin--[biotin carboxyl-carrier protein] ligase</fullName>
        <ecNumber evidence="5">6.3.4.15</ecNumber>
    </recommendedName>
</protein>
<evidence type="ECO:0000313" key="8">
    <source>
        <dbReference type="EMBL" id="KAA0971251.1"/>
    </source>
</evidence>
<keyword evidence="9" id="KW-1185">Reference proteome</keyword>
<dbReference type="OrthoDB" id="9807064at2"/>
<evidence type="ECO:0000256" key="3">
    <source>
        <dbReference type="ARBA" id="ARBA00022840"/>
    </source>
</evidence>
<keyword evidence="1 8" id="KW-0436">Ligase</keyword>
<organism evidence="8 9">
    <name type="scientific">Aureimonas fodinaquatilis</name>
    <dbReference type="NCBI Taxonomy" id="2565783"/>
    <lineage>
        <taxon>Bacteria</taxon>
        <taxon>Pseudomonadati</taxon>
        <taxon>Pseudomonadota</taxon>
        <taxon>Alphaproteobacteria</taxon>
        <taxon>Hyphomicrobiales</taxon>
        <taxon>Aurantimonadaceae</taxon>
        <taxon>Aureimonas</taxon>
    </lineage>
</organism>
<dbReference type="GO" id="GO:0004077">
    <property type="term" value="F:biotin--[biotin carboxyl-carrier protein] ligase activity"/>
    <property type="evidence" value="ECO:0007669"/>
    <property type="project" value="UniProtKB-EC"/>
</dbReference>
<dbReference type="PANTHER" id="PTHR12835">
    <property type="entry name" value="BIOTIN PROTEIN LIGASE"/>
    <property type="match status" value="1"/>
</dbReference>
<dbReference type="InterPro" id="IPR004408">
    <property type="entry name" value="Biotin_CoA_COase_ligase"/>
</dbReference>
<evidence type="ECO:0000256" key="4">
    <source>
        <dbReference type="ARBA" id="ARBA00023267"/>
    </source>
</evidence>
<keyword evidence="4" id="KW-0092">Biotin</keyword>